<dbReference type="InterPro" id="IPR000014">
    <property type="entry name" value="PAS"/>
</dbReference>
<keyword evidence="5 10" id="KW-0418">Kinase</keyword>
<feature type="signal peptide" evidence="6">
    <location>
        <begin position="1"/>
        <end position="19"/>
    </location>
</feature>
<evidence type="ECO:0000313" key="11">
    <source>
        <dbReference type="Proteomes" id="UP000002216"/>
    </source>
</evidence>
<evidence type="ECO:0000256" key="3">
    <source>
        <dbReference type="ARBA" id="ARBA00022553"/>
    </source>
</evidence>
<dbReference type="PROSITE" id="PS50113">
    <property type="entry name" value="PAC"/>
    <property type="match status" value="3"/>
</dbReference>
<dbReference type="SUPFAM" id="SSF55874">
    <property type="entry name" value="ATPase domain of HSP90 chaperone/DNA topoisomerase II/histidine kinase"/>
    <property type="match status" value="1"/>
</dbReference>
<dbReference type="Pfam" id="PF13426">
    <property type="entry name" value="PAS_9"/>
    <property type="match status" value="1"/>
</dbReference>
<dbReference type="InterPro" id="IPR035965">
    <property type="entry name" value="PAS-like_dom_sf"/>
</dbReference>
<dbReference type="SUPFAM" id="SSF47384">
    <property type="entry name" value="Homodimeric domain of signal transducing histidine kinase"/>
    <property type="match status" value="1"/>
</dbReference>
<dbReference type="PROSITE" id="PS50112">
    <property type="entry name" value="PAS"/>
    <property type="match status" value="1"/>
</dbReference>
<dbReference type="EMBL" id="CP001629">
    <property type="protein sequence ID" value="ACU90405.1"/>
    <property type="molecule type" value="Genomic_DNA"/>
</dbReference>
<dbReference type="InterPro" id="IPR001638">
    <property type="entry name" value="Solute-binding_3/MltF_N"/>
</dbReference>
<accession>C7LQZ9</accession>
<evidence type="ECO:0000256" key="1">
    <source>
        <dbReference type="ARBA" id="ARBA00000085"/>
    </source>
</evidence>
<dbReference type="GO" id="GO:0000155">
    <property type="term" value="F:phosphorelay sensor kinase activity"/>
    <property type="evidence" value="ECO:0007669"/>
    <property type="project" value="InterPro"/>
</dbReference>
<dbReference type="CDD" id="cd00082">
    <property type="entry name" value="HisKA"/>
    <property type="match status" value="1"/>
</dbReference>
<dbReference type="SUPFAM" id="SSF55785">
    <property type="entry name" value="PYP-like sensor domain (PAS domain)"/>
    <property type="match status" value="4"/>
</dbReference>
<dbReference type="InterPro" id="IPR005467">
    <property type="entry name" value="His_kinase_dom"/>
</dbReference>
<sequence>MRFILALLLLLTVGSQCLANPPLDLSPEERAWLAEHKDSLTLSFDRSFPPIEFEKPDGSFTGLSADLVARIEERLGITFRKQGIPWTQALEGLQDGTTALAPAIVNNAERSEYTLFTQPFVRIPLVIVTSRHMKGPLSLDDLAGMRVAVVRGYASATLVKKAGQGRFTVVELETIREGLRDVSFGVVDAFVESLAVAAWHIGQEKLPNLRVAGDLDVTQDLSIGVSKHYPLLASAVAKALTSIPEPSINNITDRWIHLPTSFLGKHTLEALRLAALLTAVVFLVLAGIAWALSRTLRKKINDLKRTESALTEQVDRFRLALETTQAGFWEHYPAEGREVHSPEWYAMLGYTPQAVTGGVEDWTALIHPEEREKALASFSAYISEGGKGMYEAQYRLRAKDGSWRWIMGKGRAVSWDDEGRPTRIIGLNLDIQKSRQDQLEMQRTQTLNKALLEQTTQFIGLLDLQGNLLVANRTSMEWIKAKPEEVLGKPFWDGPWWPDKTKAEFLLLQLIDQVREGKTVRREIVHADSEGRESFFDFTMSPFRNETGQVVNFIVEGRDISMLKKKQQEIMESEKRFRTIFENAPYSMVITRLSDGKYMDANTAFLDRMNISRENLLTLSPKDVGTFGQAHQQEILLRLKASRNIHNMETQVQRPDGTTGHILYSGGLITLDGEACILSMTVDITELKQAQEELRRSKEMFARLFQLSPDIITLARQEDGVLLEVNETFSRTTGYSRDEALGKSTLDLTIFAAPERRTAFVQALLRDGQVDNFEFEMRHRDGHTLQCSTSARLMNIDDTPCILAITRDITHLRALQDSMIQSEKMLSLGGIAAGIAHEINNPLGIVLQAAQTITLRTRADFPKNIEAAAKVGADLGQVDRYLKERKVDVFIRDIQGAAVRAAEIIRHMLDFSRRSESRHSVCDIRVILENSLRLASSDYDLKKNYDFKSIRIEKDVEDNLPCLLCTETEIEQVLLNLLRNAAQAMAEAEPPLPDPCIGIRIRKMETGLRIDIRDNGPGISAENRKRIFEPFFTTKTAGAGTGLGLSVSYFIITKGHGGAMYVTAPAEGGTVFSIELPGTTESVKHEAHA</sequence>
<dbReference type="eggNOG" id="COG4191">
    <property type="taxonomic scope" value="Bacteria"/>
</dbReference>
<evidence type="ECO:0000256" key="4">
    <source>
        <dbReference type="ARBA" id="ARBA00022679"/>
    </source>
</evidence>
<feature type="domain" description="PAC" evidence="9">
    <location>
        <begin position="518"/>
        <end position="572"/>
    </location>
</feature>
<dbReference type="InterPro" id="IPR036890">
    <property type="entry name" value="HATPase_C_sf"/>
</dbReference>
<dbReference type="InterPro" id="IPR003594">
    <property type="entry name" value="HATPase_dom"/>
</dbReference>
<evidence type="ECO:0000256" key="5">
    <source>
        <dbReference type="ARBA" id="ARBA00022777"/>
    </source>
</evidence>
<evidence type="ECO:0000313" key="10">
    <source>
        <dbReference type="EMBL" id="ACU90405.1"/>
    </source>
</evidence>
<dbReference type="InterPro" id="IPR001610">
    <property type="entry name" value="PAC"/>
</dbReference>
<dbReference type="PROSITE" id="PS50109">
    <property type="entry name" value="HIS_KIN"/>
    <property type="match status" value="1"/>
</dbReference>
<dbReference type="EC" id="2.7.13.3" evidence="2"/>
<dbReference type="Gene3D" id="3.30.450.20">
    <property type="entry name" value="PAS domain"/>
    <property type="match status" value="4"/>
</dbReference>
<dbReference type="Pfam" id="PF08447">
    <property type="entry name" value="PAS_3"/>
    <property type="match status" value="1"/>
</dbReference>
<evidence type="ECO:0000256" key="2">
    <source>
        <dbReference type="ARBA" id="ARBA00012438"/>
    </source>
</evidence>
<dbReference type="Pfam" id="PF02518">
    <property type="entry name" value="HATPase_c"/>
    <property type="match status" value="1"/>
</dbReference>
<dbReference type="PRINTS" id="PR00344">
    <property type="entry name" value="BCTRLSENSOR"/>
</dbReference>
<dbReference type="eggNOG" id="COG3829">
    <property type="taxonomic scope" value="Bacteria"/>
</dbReference>
<dbReference type="InterPro" id="IPR003661">
    <property type="entry name" value="HisK_dim/P_dom"/>
</dbReference>
<keyword evidence="11" id="KW-1185">Reference proteome</keyword>
<organism evidence="10 11">
    <name type="scientific">Desulfomicrobium baculatum (strain DSM 4028 / VKM B-1378 / X)</name>
    <name type="common">Desulfovibrio baculatus</name>
    <dbReference type="NCBI Taxonomy" id="525897"/>
    <lineage>
        <taxon>Bacteria</taxon>
        <taxon>Pseudomonadati</taxon>
        <taxon>Thermodesulfobacteriota</taxon>
        <taxon>Desulfovibrionia</taxon>
        <taxon>Desulfovibrionales</taxon>
        <taxon>Desulfomicrobiaceae</taxon>
        <taxon>Desulfomicrobium</taxon>
    </lineage>
</organism>
<dbReference type="CDD" id="cd00130">
    <property type="entry name" value="PAS"/>
    <property type="match status" value="3"/>
</dbReference>
<name>C7LQZ9_DESBD</name>
<dbReference type="InterPro" id="IPR004358">
    <property type="entry name" value="Sig_transdc_His_kin-like_C"/>
</dbReference>
<dbReference type="InterPro" id="IPR013655">
    <property type="entry name" value="PAS_fold_3"/>
</dbReference>
<dbReference type="STRING" id="525897.Dbac_2324"/>
<dbReference type="Proteomes" id="UP000002216">
    <property type="component" value="Chromosome"/>
</dbReference>
<feature type="domain" description="PAC" evidence="9">
    <location>
        <begin position="646"/>
        <end position="696"/>
    </location>
</feature>
<dbReference type="RefSeq" id="WP_015774494.1">
    <property type="nucleotide sequence ID" value="NC_013173.1"/>
</dbReference>
<reference evidence="10 11" key="1">
    <citation type="journal article" date="2009" name="Stand. Genomic Sci.">
        <title>Complete genome sequence of Desulfomicrobium baculatum type strain (X).</title>
        <authorList>
            <person name="Copeland A."/>
            <person name="Spring S."/>
            <person name="Goker M."/>
            <person name="Schneider S."/>
            <person name="Lapidus A."/>
            <person name="Del Rio T.G."/>
            <person name="Tice H."/>
            <person name="Cheng J.F."/>
            <person name="Chen F."/>
            <person name="Nolan M."/>
            <person name="Bruce D."/>
            <person name="Goodwin L."/>
            <person name="Pitluck S."/>
            <person name="Ivanova N."/>
            <person name="Mavrommatis K."/>
            <person name="Ovchinnikova G."/>
            <person name="Pati A."/>
            <person name="Chen A."/>
            <person name="Palaniappan K."/>
            <person name="Land M."/>
            <person name="Hauser L."/>
            <person name="Chang Y.J."/>
            <person name="Jeffries C.C."/>
            <person name="Meincke L."/>
            <person name="Sims D."/>
            <person name="Brettin T."/>
            <person name="Detter J.C."/>
            <person name="Han C."/>
            <person name="Chain P."/>
            <person name="Bristow J."/>
            <person name="Eisen J.A."/>
            <person name="Markowitz V."/>
            <person name="Hugenholtz P."/>
            <person name="Kyrpides N.C."/>
            <person name="Klenk H.P."/>
            <person name="Lucas S."/>
        </authorList>
    </citation>
    <scope>NUCLEOTIDE SEQUENCE [LARGE SCALE GENOMIC DNA]</scope>
    <source>
        <strain evidence="11">DSM 4028 / VKM B-1378 / X</strain>
    </source>
</reference>
<protein>
    <recommendedName>
        <fullName evidence="2">histidine kinase</fullName>
        <ecNumber evidence="2">2.7.13.3</ecNumber>
    </recommendedName>
</protein>
<dbReference type="Pfam" id="PF13188">
    <property type="entry name" value="PAS_8"/>
    <property type="match status" value="1"/>
</dbReference>
<evidence type="ECO:0000256" key="6">
    <source>
        <dbReference type="SAM" id="SignalP"/>
    </source>
</evidence>
<dbReference type="SMART" id="SM00062">
    <property type="entry name" value="PBPb"/>
    <property type="match status" value="1"/>
</dbReference>
<dbReference type="SUPFAM" id="SSF53850">
    <property type="entry name" value="Periplasmic binding protein-like II"/>
    <property type="match status" value="1"/>
</dbReference>
<dbReference type="InterPro" id="IPR000700">
    <property type="entry name" value="PAS-assoc_C"/>
</dbReference>
<proteinExistence type="predicted"/>
<dbReference type="KEGG" id="dba:Dbac_2324"/>
<dbReference type="SMART" id="SM00388">
    <property type="entry name" value="HisKA"/>
    <property type="match status" value="1"/>
</dbReference>
<dbReference type="SMART" id="SM00086">
    <property type="entry name" value="PAC"/>
    <property type="match status" value="4"/>
</dbReference>
<feature type="domain" description="PAS" evidence="8">
    <location>
        <begin position="697"/>
        <end position="764"/>
    </location>
</feature>
<dbReference type="Gene3D" id="3.30.565.10">
    <property type="entry name" value="Histidine kinase-like ATPase, C-terminal domain"/>
    <property type="match status" value="1"/>
</dbReference>
<keyword evidence="6" id="KW-0732">Signal</keyword>
<keyword evidence="4" id="KW-0808">Transferase</keyword>
<feature type="domain" description="PAC" evidence="9">
    <location>
        <begin position="390"/>
        <end position="443"/>
    </location>
</feature>
<dbReference type="InterPro" id="IPR052162">
    <property type="entry name" value="Sensor_kinase/Photoreceptor"/>
</dbReference>
<evidence type="ECO:0000259" key="7">
    <source>
        <dbReference type="PROSITE" id="PS50109"/>
    </source>
</evidence>
<dbReference type="SMART" id="SM00387">
    <property type="entry name" value="HATPase_c"/>
    <property type="match status" value="1"/>
</dbReference>
<dbReference type="Pfam" id="PF00497">
    <property type="entry name" value="SBP_bac_3"/>
    <property type="match status" value="1"/>
</dbReference>
<dbReference type="Gene3D" id="1.10.287.130">
    <property type="match status" value="1"/>
</dbReference>
<dbReference type="SMART" id="SM00091">
    <property type="entry name" value="PAS"/>
    <property type="match status" value="4"/>
</dbReference>
<dbReference type="NCBIfam" id="TIGR00229">
    <property type="entry name" value="sensory_box"/>
    <property type="match status" value="4"/>
</dbReference>
<comment type="catalytic activity">
    <reaction evidence="1">
        <text>ATP + protein L-histidine = ADP + protein N-phospho-L-histidine.</text>
        <dbReference type="EC" id="2.7.13.3"/>
    </reaction>
</comment>
<dbReference type="CDD" id="cd01007">
    <property type="entry name" value="PBP2_BvgS_HisK_like"/>
    <property type="match status" value="1"/>
</dbReference>
<dbReference type="InterPro" id="IPR013656">
    <property type="entry name" value="PAS_4"/>
</dbReference>
<dbReference type="AlphaFoldDB" id="C7LQZ9"/>
<dbReference type="Pfam" id="PF08448">
    <property type="entry name" value="PAS_4"/>
    <property type="match status" value="1"/>
</dbReference>
<dbReference type="PANTHER" id="PTHR43304:SF1">
    <property type="entry name" value="PAC DOMAIN-CONTAINING PROTEIN"/>
    <property type="match status" value="1"/>
</dbReference>
<dbReference type="Gene3D" id="3.40.190.10">
    <property type="entry name" value="Periplasmic binding protein-like II"/>
    <property type="match status" value="2"/>
</dbReference>
<feature type="domain" description="Histidine kinase" evidence="7">
    <location>
        <begin position="834"/>
        <end position="1080"/>
    </location>
</feature>
<dbReference type="InterPro" id="IPR036097">
    <property type="entry name" value="HisK_dim/P_sf"/>
</dbReference>
<feature type="chain" id="PRO_5002979583" description="histidine kinase" evidence="6">
    <location>
        <begin position="20"/>
        <end position="1089"/>
    </location>
</feature>
<gene>
    <name evidence="10" type="ordered locus">Dbac_2324</name>
</gene>
<evidence type="ECO:0000259" key="8">
    <source>
        <dbReference type="PROSITE" id="PS50112"/>
    </source>
</evidence>
<evidence type="ECO:0000259" key="9">
    <source>
        <dbReference type="PROSITE" id="PS50113"/>
    </source>
</evidence>
<dbReference type="PANTHER" id="PTHR43304">
    <property type="entry name" value="PHYTOCHROME-LIKE PROTEIN CPH1"/>
    <property type="match status" value="1"/>
</dbReference>
<dbReference type="eggNOG" id="COG0834">
    <property type="taxonomic scope" value="Bacteria"/>
</dbReference>
<dbReference type="HOGENOM" id="CLU_284796_0_0_7"/>
<keyword evidence="3" id="KW-0597">Phosphoprotein</keyword>